<dbReference type="GO" id="GO:0043884">
    <property type="term" value="F:CO-methylating acetyl-CoA synthase activity"/>
    <property type="evidence" value="ECO:0007669"/>
    <property type="project" value="UniProtKB-EC"/>
</dbReference>
<proteinExistence type="predicted"/>
<gene>
    <name evidence="8" type="ORF">S03H2_32962</name>
</gene>
<dbReference type="Gene3D" id="3.30.1650.10">
    <property type="entry name" value="Bifunctional carbon monoxide dehydrogenase/acetyl-coa synthase(codh/acs), Chain M, domain 3"/>
    <property type="match status" value="1"/>
</dbReference>
<evidence type="ECO:0000256" key="2">
    <source>
        <dbReference type="ARBA" id="ARBA00022596"/>
    </source>
</evidence>
<evidence type="ECO:0000256" key="6">
    <source>
        <dbReference type="ARBA" id="ARBA00023014"/>
    </source>
</evidence>
<reference evidence="8" key="1">
    <citation type="journal article" date="2014" name="Front. Microbiol.">
        <title>High frequency of phylogenetically diverse reductive dehalogenase-homologous genes in deep subseafloor sedimentary metagenomes.</title>
        <authorList>
            <person name="Kawai M."/>
            <person name="Futagami T."/>
            <person name="Toyoda A."/>
            <person name="Takaki Y."/>
            <person name="Nishi S."/>
            <person name="Hori S."/>
            <person name="Arai W."/>
            <person name="Tsubouchi T."/>
            <person name="Morono Y."/>
            <person name="Uchiyama I."/>
            <person name="Ito T."/>
            <person name="Fujiyama A."/>
            <person name="Inagaki F."/>
            <person name="Takami H."/>
        </authorList>
    </citation>
    <scope>NUCLEOTIDE SEQUENCE</scope>
    <source>
        <strain evidence="8">Expedition CK06-06</strain>
    </source>
</reference>
<dbReference type="InterPro" id="IPR011254">
    <property type="entry name" value="Prismane-like_sf"/>
</dbReference>
<dbReference type="PANTHER" id="PTHR42281:SF1">
    <property type="entry name" value="ACETYL-COA DECARBONYLASE_SYNTHASE COMPLEX SUBUNIT BETA 1"/>
    <property type="match status" value="1"/>
</dbReference>
<dbReference type="EC" id="2.3.1.169" evidence="1"/>
<evidence type="ECO:0000259" key="7">
    <source>
        <dbReference type="Pfam" id="PF19436"/>
    </source>
</evidence>
<comment type="caution">
    <text evidence="8">The sequence shown here is derived from an EMBL/GenBank/DDBJ whole genome shotgun (WGS) entry which is preliminary data.</text>
</comment>
<dbReference type="AlphaFoldDB" id="X1I136"/>
<dbReference type="PANTHER" id="PTHR42281">
    <property type="match status" value="1"/>
</dbReference>
<dbReference type="GO" id="GO:0006084">
    <property type="term" value="P:acetyl-CoA metabolic process"/>
    <property type="evidence" value="ECO:0007669"/>
    <property type="project" value="InterPro"/>
</dbReference>
<dbReference type="Pfam" id="PF03598">
    <property type="entry name" value="CdhC"/>
    <property type="match status" value="1"/>
</dbReference>
<dbReference type="SUPFAM" id="SSF56821">
    <property type="entry name" value="Prismane protein-like"/>
    <property type="match status" value="1"/>
</dbReference>
<dbReference type="InterPro" id="IPR038571">
    <property type="entry name" value="CO_DH/Ac-CoA_synth_bsu_3_sf"/>
</dbReference>
<feature type="non-terminal residue" evidence="8">
    <location>
        <position position="1"/>
    </location>
</feature>
<dbReference type="Gene3D" id="3.40.1470.10">
    <property type="entry name" value="Bifunctional carbon monoxide dehydrogenase/acetyl-coa synthase(codh/acs), Chain M, domain 5"/>
    <property type="match status" value="1"/>
</dbReference>
<dbReference type="GO" id="GO:0051536">
    <property type="term" value="F:iron-sulfur cluster binding"/>
    <property type="evidence" value="ECO:0007669"/>
    <property type="project" value="UniProtKB-KW"/>
</dbReference>
<evidence type="ECO:0000256" key="1">
    <source>
        <dbReference type="ARBA" id="ARBA00012244"/>
    </source>
</evidence>
<dbReference type="Gene3D" id="3.40.970.20">
    <property type="entry name" value="Carbon monoxide dehydrogenase alpha subunit. Chain D, domain 4"/>
    <property type="match status" value="1"/>
</dbReference>
<evidence type="ECO:0000256" key="4">
    <source>
        <dbReference type="ARBA" id="ARBA00022723"/>
    </source>
</evidence>
<keyword evidence="4" id="KW-0479">Metal-binding</keyword>
<dbReference type="GO" id="GO:0043885">
    <property type="term" value="F:anaerobic carbon-monoxide dehydrogenase activity"/>
    <property type="evidence" value="ECO:0007669"/>
    <property type="project" value="InterPro"/>
</dbReference>
<dbReference type="InterPro" id="IPR004461">
    <property type="entry name" value="CO_DH/Ac-CoA_synth_bsu"/>
</dbReference>
<evidence type="ECO:0000256" key="5">
    <source>
        <dbReference type="ARBA" id="ARBA00023004"/>
    </source>
</evidence>
<feature type="non-terminal residue" evidence="8">
    <location>
        <position position="287"/>
    </location>
</feature>
<dbReference type="Pfam" id="PF19436">
    <property type="entry name" value="ACS_CODH_B_C"/>
    <property type="match status" value="1"/>
</dbReference>
<protein>
    <recommendedName>
        <fullName evidence="1">CO-methylating acetyl-CoA synthase</fullName>
        <ecNumber evidence="1">2.3.1.169</ecNumber>
    </recommendedName>
</protein>
<evidence type="ECO:0000313" key="8">
    <source>
        <dbReference type="EMBL" id="GAH59794.1"/>
    </source>
</evidence>
<evidence type="ECO:0000256" key="3">
    <source>
        <dbReference type="ARBA" id="ARBA00022679"/>
    </source>
</evidence>
<keyword evidence="6" id="KW-0411">Iron-sulfur</keyword>
<keyword evidence="5" id="KW-0408">Iron</keyword>
<keyword evidence="2" id="KW-0533">Nickel</keyword>
<accession>X1I136</accession>
<dbReference type="EMBL" id="BARU01020047">
    <property type="protein sequence ID" value="GAH59794.1"/>
    <property type="molecule type" value="Genomic_DNA"/>
</dbReference>
<sequence length="287" mass="31968">EVEDGKIEIFGPEVDDVKEGGVLPLGIEVLVYGRKMQEDFEPVMERQIHYFLNYPSGIFHMGQRNISWVRFSKDAVKSGFKIRHIGTVLHAKMHLQFANIMDKVQIKIYTNPEDVIVLKKKAREIFKARDERLGALTDESVDTFYSCTLCQSFAPNHVCAVSPERPGLCGAYNWLDCKASYEINPTGPNQPIKKGETLDENLGVWKGINDFVYKVSHQSLESFSAYSMMVNPMTSCGCFEVIVTILPSTNGVMAVNREYPGMTPSGMKFSTMAGMVGGGIQTPGFIG</sequence>
<organism evidence="8">
    <name type="scientific">marine sediment metagenome</name>
    <dbReference type="NCBI Taxonomy" id="412755"/>
    <lineage>
        <taxon>unclassified sequences</taxon>
        <taxon>metagenomes</taxon>
        <taxon>ecological metagenomes</taxon>
    </lineage>
</organism>
<dbReference type="InterPro" id="IPR045822">
    <property type="entry name" value="ACS_CODH_B_C"/>
</dbReference>
<dbReference type="GO" id="GO:0046872">
    <property type="term" value="F:metal ion binding"/>
    <property type="evidence" value="ECO:0007669"/>
    <property type="project" value="UniProtKB-KW"/>
</dbReference>
<keyword evidence="3" id="KW-0808">Transferase</keyword>
<name>X1I136_9ZZZZ</name>
<feature type="domain" description="CO dehydrogenase/acetyl-CoA synthase complex beta subunit C-terminal" evidence="7">
    <location>
        <begin position="126"/>
        <end position="287"/>
    </location>
</feature>